<reference evidence="6 7" key="1">
    <citation type="submission" date="2019-08" db="EMBL/GenBank/DDBJ databases">
        <title>Pedobacter sp. nov., isolated from Han river, South Korea.</title>
        <authorList>
            <person name="Lee D.-H."/>
            <person name="Kim Y.-S."/>
            <person name="Hwang E.-M."/>
            <person name="Le Tran T.C."/>
            <person name="Cha C.-J."/>
        </authorList>
    </citation>
    <scope>NUCLEOTIDE SEQUENCE [LARGE SCALE GENOMIC DNA]</scope>
    <source>
        <strain evidence="6 7">CJ43</strain>
    </source>
</reference>
<dbReference type="KEGG" id="pej:FYC62_12285"/>
<sequence>MGFFSSVLIIVAVLSLVKVSILLLRKAGDKKANSLLSIFFFIVFLYSLQGFVIEAGYLKDLPWFYVWPLPIYALMHVVIFFYFKCILDKSITWKASYILLFIPFLLALLDVFLFSLKPATEKIAIINDAILNPADRFEKQYGLFALKEHFLIRYTWSLFALALIWIKFMPLLLNKGLEKHQKTTNKWILSFLIVLSAIVFSTFLLVLQNCYPLSLVIIGVHYSKILTVLFVGFILLSALPFYFPNTLYGFFEAKVQLEGLKNDVQALKICKSEDDKIKFGLDIEIFKDKLNKFENEQLYLSQNFDINVLASYLEIPIHHLSYFLNQHYNLSFAAYRNKLRMEHAIKLIQEGFLCESTIEALAWECGFVSRSAFSKTFKAVIGDNPSDYAAKFQLAF</sequence>
<keyword evidence="4" id="KW-0812">Transmembrane</keyword>
<keyword evidence="2" id="KW-0238">DNA-binding</keyword>
<dbReference type="GO" id="GO:0003700">
    <property type="term" value="F:DNA-binding transcription factor activity"/>
    <property type="evidence" value="ECO:0007669"/>
    <property type="project" value="InterPro"/>
</dbReference>
<evidence type="ECO:0000313" key="7">
    <source>
        <dbReference type="Proteomes" id="UP000323653"/>
    </source>
</evidence>
<evidence type="ECO:0000256" key="1">
    <source>
        <dbReference type="ARBA" id="ARBA00023015"/>
    </source>
</evidence>
<dbReference type="InterPro" id="IPR018060">
    <property type="entry name" value="HTH_AraC"/>
</dbReference>
<feature type="transmembrane region" description="Helical" evidence="4">
    <location>
        <begin position="95"/>
        <end position="114"/>
    </location>
</feature>
<dbReference type="Proteomes" id="UP000323653">
    <property type="component" value="Chromosome"/>
</dbReference>
<dbReference type="GO" id="GO:0043565">
    <property type="term" value="F:sequence-specific DNA binding"/>
    <property type="evidence" value="ECO:0007669"/>
    <property type="project" value="InterPro"/>
</dbReference>
<organism evidence="6 7">
    <name type="scientific">Pedobacter aquae</name>
    <dbReference type="NCBI Taxonomy" id="2605747"/>
    <lineage>
        <taxon>Bacteria</taxon>
        <taxon>Pseudomonadati</taxon>
        <taxon>Bacteroidota</taxon>
        <taxon>Sphingobacteriia</taxon>
        <taxon>Sphingobacteriales</taxon>
        <taxon>Sphingobacteriaceae</taxon>
        <taxon>Pedobacter</taxon>
    </lineage>
</organism>
<accession>A0A5C0VJS1</accession>
<keyword evidence="3" id="KW-0804">Transcription</keyword>
<dbReference type="EMBL" id="CP043329">
    <property type="protein sequence ID" value="QEK52339.1"/>
    <property type="molecule type" value="Genomic_DNA"/>
</dbReference>
<gene>
    <name evidence="6" type="ORF">FYC62_12285</name>
</gene>
<feature type="transmembrane region" description="Helical" evidence="4">
    <location>
        <begin position="6"/>
        <end position="24"/>
    </location>
</feature>
<proteinExistence type="predicted"/>
<evidence type="ECO:0000313" key="6">
    <source>
        <dbReference type="EMBL" id="QEK52339.1"/>
    </source>
</evidence>
<dbReference type="RefSeq" id="WP_149075138.1">
    <property type="nucleotide sequence ID" value="NZ_CP043329.1"/>
</dbReference>
<feature type="transmembrane region" description="Helical" evidence="4">
    <location>
        <begin position="150"/>
        <end position="166"/>
    </location>
</feature>
<dbReference type="PROSITE" id="PS01124">
    <property type="entry name" value="HTH_ARAC_FAMILY_2"/>
    <property type="match status" value="1"/>
</dbReference>
<dbReference type="PANTHER" id="PTHR43280">
    <property type="entry name" value="ARAC-FAMILY TRANSCRIPTIONAL REGULATOR"/>
    <property type="match status" value="1"/>
</dbReference>
<dbReference type="SMART" id="SM00342">
    <property type="entry name" value="HTH_ARAC"/>
    <property type="match status" value="1"/>
</dbReference>
<evidence type="ECO:0000256" key="2">
    <source>
        <dbReference type="ARBA" id="ARBA00023125"/>
    </source>
</evidence>
<name>A0A5C0VJS1_9SPHI</name>
<keyword evidence="4" id="KW-1133">Transmembrane helix</keyword>
<dbReference type="PANTHER" id="PTHR43280:SF29">
    <property type="entry name" value="ARAC-FAMILY TRANSCRIPTIONAL REGULATOR"/>
    <property type="match status" value="1"/>
</dbReference>
<feature type="transmembrane region" description="Helical" evidence="4">
    <location>
        <begin position="36"/>
        <end position="58"/>
    </location>
</feature>
<keyword evidence="7" id="KW-1185">Reference proteome</keyword>
<dbReference type="PROSITE" id="PS00041">
    <property type="entry name" value="HTH_ARAC_FAMILY_1"/>
    <property type="match status" value="1"/>
</dbReference>
<keyword evidence="4" id="KW-0472">Membrane</keyword>
<dbReference type="InterPro" id="IPR009057">
    <property type="entry name" value="Homeodomain-like_sf"/>
</dbReference>
<dbReference type="SUPFAM" id="SSF46689">
    <property type="entry name" value="Homeodomain-like"/>
    <property type="match status" value="1"/>
</dbReference>
<feature type="transmembrane region" description="Helical" evidence="4">
    <location>
        <begin position="64"/>
        <end position="83"/>
    </location>
</feature>
<feature type="domain" description="HTH araC/xylS-type" evidence="5">
    <location>
        <begin position="288"/>
        <end position="391"/>
    </location>
</feature>
<dbReference type="AlphaFoldDB" id="A0A5C0VJS1"/>
<dbReference type="InterPro" id="IPR018062">
    <property type="entry name" value="HTH_AraC-typ_CS"/>
</dbReference>
<evidence type="ECO:0000256" key="4">
    <source>
        <dbReference type="SAM" id="Phobius"/>
    </source>
</evidence>
<dbReference type="Gene3D" id="1.10.10.60">
    <property type="entry name" value="Homeodomain-like"/>
    <property type="match status" value="1"/>
</dbReference>
<evidence type="ECO:0000256" key="3">
    <source>
        <dbReference type="ARBA" id="ARBA00023163"/>
    </source>
</evidence>
<evidence type="ECO:0000259" key="5">
    <source>
        <dbReference type="PROSITE" id="PS01124"/>
    </source>
</evidence>
<protein>
    <submittedName>
        <fullName evidence="6">Helix-turn-helix transcriptional regulator</fullName>
    </submittedName>
</protein>
<dbReference type="Pfam" id="PF12833">
    <property type="entry name" value="HTH_18"/>
    <property type="match status" value="1"/>
</dbReference>
<keyword evidence="1" id="KW-0805">Transcription regulation</keyword>
<feature type="transmembrane region" description="Helical" evidence="4">
    <location>
        <begin position="187"/>
        <end position="207"/>
    </location>
</feature>